<dbReference type="eggNOG" id="ENOG5033SAW">
    <property type="taxonomic scope" value="Bacteria"/>
</dbReference>
<dbReference type="EMBL" id="CP000249">
    <property type="protein sequence ID" value="ABD12713.1"/>
    <property type="molecule type" value="Genomic_DNA"/>
</dbReference>
<proteinExistence type="predicted"/>
<dbReference type="STRING" id="106370.Francci3_3358"/>
<feature type="region of interest" description="Disordered" evidence="1">
    <location>
        <begin position="172"/>
        <end position="193"/>
    </location>
</feature>
<evidence type="ECO:0000256" key="1">
    <source>
        <dbReference type="SAM" id="MobiDB-lite"/>
    </source>
</evidence>
<evidence type="ECO:0000313" key="2">
    <source>
        <dbReference type="EMBL" id="ABD12713.1"/>
    </source>
</evidence>
<organism evidence="2 3">
    <name type="scientific">Frankia casuarinae (strain DSM 45818 / CECT 9043 / HFP020203 / CcI3)</name>
    <dbReference type="NCBI Taxonomy" id="106370"/>
    <lineage>
        <taxon>Bacteria</taxon>
        <taxon>Bacillati</taxon>
        <taxon>Actinomycetota</taxon>
        <taxon>Actinomycetes</taxon>
        <taxon>Frankiales</taxon>
        <taxon>Frankiaceae</taxon>
        <taxon>Frankia</taxon>
    </lineage>
</organism>
<accession>Q2J7M9</accession>
<dbReference type="RefSeq" id="WP_011437739.1">
    <property type="nucleotide sequence ID" value="NC_007777.1"/>
</dbReference>
<protein>
    <submittedName>
        <fullName evidence="2">Uncharacterized protein</fullName>
    </submittedName>
</protein>
<sequence>MGVDVRRVLNSFVPRRQAWARLDETVQDTGLADDTTGVLNPDFLALGLGATNMMGMLWSLALGRRVVGVELRGDPSLGVHWNIREDLYHHLGLIDQMMLERYGEAGIPRRGDGSLFILAECFYRPDTPAGAVTADEVVSGFLDALVGEPARIGGRIFHTEFIDDRWKDGKPHRTVTVLTPPEPPRRPDPTRVGRSTLEALEGPSTFQSAASEVMVLMRRYLEGVERMDLARGVTPRVRLFLSHRVVTTGTGSDAGYLKWLRREEGFGDASGGRKSIRIEQVRELDYNGRFHRVRVPGSKVIDIGIPELFMIAQGFNSTDADRLGFRQEDVLVDHHDGRGPVVAQADYLAGLLEVLVDGRLRRRIASDFDKEGNEYWVRQIAVGHEDDAEVGWILVQVPDYKTFDPILSGLVPPGTYRKSKQYRAGVQHLMREFYLDQVSQICEMPVSELERIQMPYGPKLFSLVERAGVDAQVAANGVVAGDTFGNGHFLTSGGAITGMIGHGHRVKLYWEARDAGVPHEQAIRGLADGIKQDTDDWFAVSAQEFSTALPINFGSERIATIEAAGGHRSSARATTIDATRRHRHTLVPLDPSDWRRLLVRSGRMHALALPPIPMTHPVVRGGGGLPDPADAQQDGATAGMGAGMGGCMVQPGGAMGGMDGAMAEVAAQ</sequence>
<reference evidence="2 3" key="1">
    <citation type="journal article" date="2007" name="Genome Res.">
        <title>Genome characteristics of facultatively symbiotic Frankia sp. strains reflect host range and host plant biogeography.</title>
        <authorList>
            <person name="Normand P."/>
            <person name="Lapierre P."/>
            <person name="Tisa L.S."/>
            <person name="Gogarten J.P."/>
            <person name="Alloisio N."/>
            <person name="Bagnarol E."/>
            <person name="Bassi C.A."/>
            <person name="Berry A.M."/>
            <person name="Bickhart D.M."/>
            <person name="Choisne N."/>
            <person name="Couloux A."/>
            <person name="Cournoyer B."/>
            <person name="Cruveiller S."/>
            <person name="Daubin V."/>
            <person name="Demange N."/>
            <person name="Francino M.P."/>
            <person name="Goltsman E."/>
            <person name="Huang Y."/>
            <person name="Kopp O.R."/>
            <person name="Labarre L."/>
            <person name="Lapidus A."/>
            <person name="Lavire C."/>
            <person name="Marechal J."/>
            <person name="Martinez M."/>
            <person name="Mastronunzio J.E."/>
            <person name="Mullin B.C."/>
            <person name="Niemann J."/>
            <person name="Pujic P."/>
            <person name="Rawnsley T."/>
            <person name="Rouy Z."/>
            <person name="Schenowitz C."/>
            <person name="Sellstedt A."/>
            <person name="Tavares F."/>
            <person name="Tomkins J.P."/>
            <person name="Vallenet D."/>
            <person name="Valverde C."/>
            <person name="Wall L.G."/>
            <person name="Wang Y."/>
            <person name="Medigue C."/>
            <person name="Benson D.R."/>
        </authorList>
    </citation>
    <scope>NUCLEOTIDE SEQUENCE [LARGE SCALE GENOMIC DNA]</scope>
    <source>
        <strain evidence="3">DSM 45818 / CECT 9043 / CcI3</strain>
    </source>
</reference>
<name>Q2J7M9_FRACC</name>
<dbReference type="KEGG" id="fra:Francci3_3358"/>
<keyword evidence="3" id="KW-1185">Reference proteome</keyword>
<gene>
    <name evidence="2" type="ordered locus">Francci3_3358</name>
</gene>
<dbReference type="HOGENOM" id="CLU_450540_0_0_11"/>
<dbReference type="AlphaFoldDB" id="Q2J7M9"/>
<evidence type="ECO:0000313" key="3">
    <source>
        <dbReference type="Proteomes" id="UP000001937"/>
    </source>
</evidence>
<dbReference type="Proteomes" id="UP000001937">
    <property type="component" value="Chromosome"/>
</dbReference>